<dbReference type="PANTHER" id="PTHR42681">
    <property type="entry name" value="MALONYL-COA-ACYL CARRIER PROTEIN TRANSACYLASE, MITOCHONDRIAL"/>
    <property type="match status" value="1"/>
</dbReference>
<dbReference type="InterPro" id="IPR004410">
    <property type="entry name" value="Malonyl_CoA-ACP_transAc_FabD"/>
</dbReference>
<dbReference type="GO" id="GO:0005829">
    <property type="term" value="C:cytosol"/>
    <property type="evidence" value="ECO:0007669"/>
    <property type="project" value="TreeGrafter"/>
</dbReference>
<dbReference type="SUPFAM" id="SSF52151">
    <property type="entry name" value="FabD/lysophospholipase-like"/>
    <property type="match status" value="1"/>
</dbReference>
<dbReference type="EC" id="2.3.1.39" evidence="4"/>
<dbReference type="Proteomes" id="UP000543642">
    <property type="component" value="Unassembled WGS sequence"/>
</dbReference>
<organism evidence="7 8">
    <name type="scientific">Catenibacillus scindens</name>
    <dbReference type="NCBI Taxonomy" id="673271"/>
    <lineage>
        <taxon>Bacteria</taxon>
        <taxon>Bacillati</taxon>
        <taxon>Bacillota</taxon>
        <taxon>Clostridia</taxon>
        <taxon>Lachnospirales</taxon>
        <taxon>Lachnospiraceae</taxon>
        <taxon>Catenibacillus</taxon>
    </lineage>
</organism>
<dbReference type="InterPro" id="IPR001227">
    <property type="entry name" value="Ac_transferase_dom_sf"/>
</dbReference>
<dbReference type="Gene3D" id="3.30.70.250">
    <property type="entry name" value="Malonyl-CoA ACP transacylase, ACP-binding"/>
    <property type="match status" value="1"/>
</dbReference>
<protein>
    <recommendedName>
        <fullName evidence="4">Malonyl CoA-acyl carrier protein transacylase</fullName>
        <ecNumber evidence="4">2.3.1.39</ecNumber>
    </recommendedName>
</protein>
<comment type="similarity">
    <text evidence="4">Belongs to the fabD family.</text>
</comment>
<reference evidence="7 8" key="1">
    <citation type="submission" date="2020-08" db="EMBL/GenBank/DDBJ databases">
        <title>Genomic Encyclopedia of Type Strains, Phase IV (KMG-IV): sequencing the most valuable type-strain genomes for metagenomic binning, comparative biology and taxonomic classification.</title>
        <authorList>
            <person name="Goeker M."/>
        </authorList>
    </citation>
    <scope>NUCLEOTIDE SEQUENCE [LARGE SCALE GENOMIC DNA]</scope>
    <source>
        <strain evidence="7 8">DSM 106146</strain>
    </source>
</reference>
<proteinExistence type="inferred from homology"/>
<gene>
    <name evidence="7" type="ORF">HNP82_001539</name>
</gene>
<evidence type="ECO:0000256" key="3">
    <source>
        <dbReference type="ARBA" id="ARBA00048462"/>
    </source>
</evidence>
<dbReference type="SUPFAM" id="SSF55048">
    <property type="entry name" value="Probable ACP-binding domain of malonyl-CoA ACP transacylase"/>
    <property type="match status" value="1"/>
</dbReference>
<dbReference type="RefSeq" id="WP_183772986.1">
    <property type="nucleotide sequence ID" value="NZ_JACHFW010000005.1"/>
</dbReference>
<dbReference type="InterPro" id="IPR050858">
    <property type="entry name" value="Mal-CoA-ACP_Trans/PKS_FabD"/>
</dbReference>
<feature type="domain" description="Malonyl-CoA:ACP transacylase (MAT)" evidence="6">
    <location>
        <begin position="7"/>
        <end position="292"/>
    </location>
</feature>
<dbReference type="InterPro" id="IPR016035">
    <property type="entry name" value="Acyl_Trfase/lysoPLipase"/>
</dbReference>
<dbReference type="FunFam" id="3.30.70.250:FF:000001">
    <property type="entry name" value="Malonyl CoA-acyl carrier protein transacylase"/>
    <property type="match status" value="1"/>
</dbReference>
<dbReference type="PANTHER" id="PTHR42681:SF1">
    <property type="entry name" value="MALONYL-COA-ACYL CARRIER PROTEIN TRANSACYLASE, MITOCHONDRIAL"/>
    <property type="match status" value="1"/>
</dbReference>
<evidence type="ECO:0000313" key="8">
    <source>
        <dbReference type="Proteomes" id="UP000543642"/>
    </source>
</evidence>
<dbReference type="GO" id="GO:0006633">
    <property type="term" value="P:fatty acid biosynthetic process"/>
    <property type="evidence" value="ECO:0007669"/>
    <property type="project" value="TreeGrafter"/>
</dbReference>
<dbReference type="AlphaFoldDB" id="A0A7W8M5D6"/>
<feature type="active site" evidence="5">
    <location>
        <position position="196"/>
    </location>
</feature>
<sequence>MAAIAMIFPGQGAQYIGMGKDFYENCPDSAAVFDLAQHVTGIPVKEMCFEENDKLGITEYTQICLLTTELAMLKAVEAAGFKPQVTAGLSLGEYAALVAAGRLDMDCAMSLVRKRGLYMQEAVPEGGAMSAVLGLDTAVVEKICEETPGLVELANYNCPGQIVISGEAAAVEAAGAALKEAGARKVALLKVSGPFHSSMLSGAGERLAAALEEVDFKDSDIPYVCNTQARYVTDSREIKDLLIRQVSSSVRWEQSIREMIARGIDVFVEIGPGKTLCGFLKRIDRSVKAINIDKYEDLKKLEDIVC</sequence>
<dbReference type="EMBL" id="JACHFW010000005">
    <property type="protein sequence ID" value="MBB5264412.1"/>
    <property type="molecule type" value="Genomic_DNA"/>
</dbReference>
<comment type="catalytic activity">
    <reaction evidence="3 4">
        <text>holo-[ACP] + malonyl-CoA = malonyl-[ACP] + CoA</text>
        <dbReference type="Rhea" id="RHEA:41792"/>
        <dbReference type="Rhea" id="RHEA-COMP:9623"/>
        <dbReference type="Rhea" id="RHEA-COMP:9685"/>
        <dbReference type="ChEBI" id="CHEBI:57287"/>
        <dbReference type="ChEBI" id="CHEBI:57384"/>
        <dbReference type="ChEBI" id="CHEBI:64479"/>
        <dbReference type="ChEBI" id="CHEBI:78449"/>
        <dbReference type="EC" id="2.3.1.39"/>
    </reaction>
</comment>
<comment type="caution">
    <text evidence="7">The sequence shown here is derived from an EMBL/GenBank/DDBJ whole genome shotgun (WGS) entry which is preliminary data.</text>
</comment>
<dbReference type="Pfam" id="PF00698">
    <property type="entry name" value="Acyl_transf_1"/>
    <property type="match status" value="1"/>
</dbReference>
<dbReference type="Gene3D" id="3.40.366.10">
    <property type="entry name" value="Malonyl-Coenzyme A Acyl Carrier Protein, domain 2"/>
    <property type="match status" value="1"/>
</dbReference>
<keyword evidence="2 4" id="KW-0012">Acyltransferase</keyword>
<keyword evidence="8" id="KW-1185">Reference proteome</keyword>
<dbReference type="SMART" id="SM00827">
    <property type="entry name" value="PKS_AT"/>
    <property type="match status" value="1"/>
</dbReference>
<accession>A0A7W8M5D6</accession>
<evidence type="ECO:0000313" key="7">
    <source>
        <dbReference type="EMBL" id="MBB5264412.1"/>
    </source>
</evidence>
<dbReference type="NCBIfam" id="TIGR00128">
    <property type="entry name" value="fabD"/>
    <property type="match status" value="1"/>
</dbReference>
<evidence type="ECO:0000256" key="5">
    <source>
        <dbReference type="PIRSR" id="PIRSR000446-1"/>
    </source>
</evidence>
<evidence type="ECO:0000256" key="4">
    <source>
        <dbReference type="PIRNR" id="PIRNR000446"/>
    </source>
</evidence>
<name>A0A7W8M5D6_9FIRM</name>
<feature type="active site" evidence="5">
    <location>
        <position position="90"/>
    </location>
</feature>
<dbReference type="PIRSF" id="PIRSF000446">
    <property type="entry name" value="Mct"/>
    <property type="match status" value="1"/>
</dbReference>
<dbReference type="InterPro" id="IPR014043">
    <property type="entry name" value="Acyl_transferase_dom"/>
</dbReference>
<dbReference type="GO" id="GO:0004314">
    <property type="term" value="F:[acyl-carrier-protein] S-malonyltransferase activity"/>
    <property type="evidence" value="ECO:0007669"/>
    <property type="project" value="UniProtKB-EC"/>
</dbReference>
<keyword evidence="1 4" id="KW-0808">Transferase</keyword>
<evidence type="ECO:0000256" key="2">
    <source>
        <dbReference type="ARBA" id="ARBA00023315"/>
    </source>
</evidence>
<dbReference type="InterPro" id="IPR024925">
    <property type="entry name" value="Malonyl_CoA-ACP_transAc"/>
</dbReference>
<dbReference type="InterPro" id="IPR016036">
    <property type="entry name" value="Malonyl_transacylase_ACP-bd"/>
</dbReference>
<evidence type="ECO:0000256" key="1">
    <source>
        <dbReference type="ARBA" id="ARBA00022679"/>
    </source>
</evidence>
<evidence type="ECO:0000259" key="6">
    <source>
        <dbReference type="SMART" id="SM00827"/>
    </source>
</evidence>